<keyword evidence="1" id="KW-0472">Membrane</keyword>
<dbReference type="EMBL" id="HBUE01043713">
    <property type="protein sequence ID" value="CAG6461776.1"/>
    <property type="molecule type" value="Transcribed_RNA"/>
</dbReference>
<evidence type="ECO:0000313" key="2">
    <source>
        <dbReference type="EMBL" id="CAG6461776.1"/>
    </source>
</evidence>
<accession>A0A8D8AQQ5</accession>
<name>A0A8D8AQQ5_CULPI</name>
<protein>
    <submittedName>
        <fullName evidence="2">(northern house mosquito) hypothetical protein</fullName>
    </submittedName>
</protein>
<keyword evidence="1" id="KW-0812">Transmembrane</keyword>
<feature type="transmembrane region" description="Helical" evidence="1">
    <location>
        <begin position="104"/>
        <end position="127"/>
    </location>
</feature>
<proteinExistence type="predicted"/>
<evidence type="ECO:0000256" key="1">
    <source>
        <dbReference type="SAM" id="Phobius"/>
    </source>
</evidence>
<keyword evidence="1" id="KW-1133">Transmembrane helix</keyword>
<organism evidence="2">
    <name type="scientific">Culex pipiens</name>
    <name type="common">House mosquito</name>
    <dbReference type="NCBI Taxonomy" id="7175"/>
    <lineage>
        <taxon>Eukaryota</taxon>
        <taxon>Metazoa</taxon>
        <taxon>Ecdysozoa</taxon>
        <taxon>Arthropoda</taxon>
        <taxon>Hexapoda</taxon>
        <taxon>Insecta</taxon>
        <taxon>Pterygota</taxon>
        <taxon>Neoptera</taxon>
        <taxon>Endopterygota</taxon>
        <taxon>Diptera</taxon>
        <taxon>Nematocera</taxon>
        <taxon>Culicoidea</taxon>
        <taxon>Culicidae</taxon>
        <taxon>Culicinae</taxon>
        <taxon>Culicini</taxon>
        <taxon>Culex</taxon>
        <taxon>Culex</taxon>
    </lineage>
</organism>
<reference evidence="2" key="1">
    <citation type="submission" date="2021-05" db="EMBL/GenBank/DDBJ databases">
        <authorList>
            <person name="Alioto T."/>
            <person name="Alioto T."/>
            <person name="Gomez Garrido J."/>
        </authorList>
    </citation>
    <scope>NUCLEOTIDE SEQUENCE</scope>
</reference>
<dbReference type="AlphaFoldDB" id="A0A8D8AQQ5"/>
<sequence length="128" mass="14065">MVGATPHDRCSVPSTGRAYSRAQRTLTGVSAVCAEIRQMAAHTWLWSRLLVDDGLVDVVPVDVGSPTKSNLSLYGPVETLERGVLSARFMLITVLHVPLNLPNIWVVFTCFAFSLIIHLFLSLCGYLH</sequence>